<evidence type="ECO:0000256" key="2">
    <source>
        <dbReference type="ARBA" id="ARBA00022777"/>
    </source>
</evidence>
<comment type="caution">
    <text evidence="4">The sequence shown here is derived from an EMBL/GenBank/DDBJ whole genome shotgun (WGS) entry which is preliminary data.</text>
</comment>
<keyword evidence="1 4" id="KW-0808">Transferase</keyword>
<dbReference type="GO" id="GO:0004747">
    <property type="term" value="F:ribokinase activity"/>
    <property type="evidence" value="ECO:0007669"/>
    <property type="project" value="UniProtKB-EC"/>
</dbReference>
<reference evidence="4 5" key="1">
    <citation type="submission" date="2020-08" db="EMBL/GenBank/DDBJ databases">
        <title>Sequencing the genomes of 1000 actinobacteria strains.</title>
        <authorList>
            <person name="Klenk H.-P."/>
        </authorList>
    </citation>
    <scope>NUCLEOTIDE SEQUENCE [LARGE SCALE GENOMIC DNA]</scope>
    <source>
        <strain evidence="4 5">DSM 45886</strain>
    </source>
</reference>
<dbReference type="PRINTS" id="PR00990">
    <property type="entry name" value="RIBOKINASE"/>
</dbReference>
<dbReference type="InterPro" id="IPR011611">
    <property type="entry name" value="PfkB_dom"/>
</dbReference>
<sequence length="286" mass="29243">MLFIGRANVDITVRVAGRATPGRTMFASSPAMISAGGKSLNQAIAAAGANARVGLLGNAGEDQWGNLVVQALQAAQVDTSCFSLVPSASTSAAIIEIGADGENRIILALSPETELTPEQVRTRLDCLSPPVVVTQLDLQPESVEAGLRCQHTDIRIGNLVPDPGIGTGVLAGLDLYVVNDVEAAAVLGYCADDPMDAARDLCKLGVRTAIVTVGARGAAYCGPDGAARVPADRVRVVDTSGAGDAFLGVLAAHLARKVPLRDAIVRAVEAGSTAVQHLGPRPPATT</sequence>
<protein>
    <submittedName>
        <fullName evidence="4">Ribokinase</fullName>
        <ecNumber evidence="4">2.7.1.15</ecNumber>
    </submittedName>
</protein>
<feature type="domain" description="Carbohydrate kinase PfkB" evidence="3">
    <location>
        <begin position="3"/>
        <end position="284"/>
    </location>
</feature>
<keyword evidence="2 4" id="KW-0418">Kinase</keyword>
<dbReference type="SUPFAM" id="SSF53613">
    <property type="entry name" value="Ribokinase-like"/>
    <property type="match status" value="1"/>
</dbReference>
<evidence type="ECO:0000313" key="4">
    <source>
        <dbReference type="EMBL" id="MBB4961921.1"/>
    </source>
</evidence>
<name>A0A7W7WS44_9ACTN</name>
<keyword evidence="5" id="KW-1185">Reference proteome</keyword>
<dbReference type="GO" id="GO:0005829">
    <property type="term" value="C:cytosol"/>
    <property type="evidence" value="ECO:0007669"/>
    <property type="project" value="TreeGrafter"/>
</dbReference>
<dbReference type="EC" id="2.7.1.15" evidence="4"/>
<dbReference type="AlphaFoldDB" id="A0A7W7WS44"/>
<dbReference type="PANTHER" id="PTHR10584">
    <property type="entry name" value="SUGAR KINASE"/>
    <property type="match status" value="1"/>
</dbReference>
<dbReference type="PANTHER" id="PTHR10584:SF166">
    <property type="entry name" value="RIBOKINASE"/>
    <property type="match status" value="1"/>
</dbReference>
<evidence type="ECO:0000259" key="3">
    <source>
        <dbReference type="Pfam" id="PF00294"/>
    </source>
</evidence>
<proteinExistence type="predicted"/>
<dbReference type="InterPro" id="IPR002139">
    <property type="entry name" value="Ribo/fructo_kinase"/>
</dbReference>
<evidence type="ECO:0000256" key="1">
    <source>
        <dbReference type="ARBA" id="ARBA00022679"/>
    </source>
</evidence>
<evidence type="ECO:0000313" key="5">
    <source>
        <dbReference type="Proteomes" id="UP000578819"/>
    </source>
</evidence>
<accession>A0A7W7WS44</accession>
<dbReference type="Gene3D" id="3.40.1190.20">
    <property type="match status" value="1"/>
</dbReference>
<dbReference type="InterPro" id="IPR029056">
    <property type="entry name" value="Ribokinase-like"/>
</dbReference>
<dbReference type="EMBL" id="JACHJW010000001">
    <property type="protein sequence ID" value="MBB4961921.1"/>
    <property type="molecule type" value="Genomic_DNA"/>
</dbReference>
<gene>
    <name evidence="4" type="ORF">FHR38_005654</name>
</gene>
<dbReference type="Pfam" id="PF00294">
    <property type="entry name" value="PfkB"/>
    <property type="match status" value="1"/>
</dbReference>
<dbReference type="RefSeq" id="WP_184537783.1">
    <property type="nucleotide sequence ID" value="NZ_JACHJW010000001.1"/>
</dbReference>
<dbReference type="Proteomes" id="UP000578819">
    <property type="component" value="Unassembled WGS sequence"/>
</dbReference>
<organism evidence="4 5">
    <name type="scientific">Micromonospora polyrhachis</name>
    <dbReference type="NCBI Taxonomy" id="1282883"/>
    <lineage>
        <taxon>Bacteria</taxon>
        <taxon>Bacillati</taxon>
        <taxon>Actinomycetota</taxon>
        <taxon>Actinomycetes</taxon>
        <taxon>Micromonosporales</taxon>
        <taxon>Micromonosporaceae</taxon>
        <taxon>Micromonospora</taxon>
    </lineage>
</organism>